<reference evidence="4" key="1">
    <citation type="journal article" date="2018" name="Nat. Microbiol.">
        <title>Leveraging single-cell genomics to expand the fungal tree of life.</title>
        <authorList>
            <person name="Ahrendt S.R."/>
            <person name="Quandt C.A."/>
            <person name="Ciobanu D."/>
            <person name="Clum A."/>
            <person name="Salamov A."/>
            <person name="Andreopoulos B."/>
            <person name="Cheng J.F."/>
            <person name="Woyke T."/>
            <person name="Pelin A."/>
            <person name="Henrissat B."/>
            <person name="Reynolds N.K."/>
            <person name="Benny G.L."/>
            <person name="Smith M.E."/>
            <person name="James T.Y."/>
            <person name="Grigoriev I.V."/>
        </authorList>
    </citation>
    <scope>NUCLEOTIDE SEQUENCE [LARGE SCALE GENOMIC DNA]</scope>
    <source>
        <strain evidence="4">ATCC 52028</strain>
    </source>
</reference>
<organism evidence="3 4">
    <name type="scientific">Caulochytrium protostelioides</name>
    <dbReference type="NCBI Taxonomy" id="1555241"/>
    <lineage>
        <taxon>Eukaryota</taxon>
        <taxon>Fungi</taxon>
        <taxon>Fungi incertae sedis</taxon>
        <taxon>Chytridiomycota</taxon>
        <taxon>Chytridiomycota incertae sedis</taxon>
        <taxon>Chytridiomycetes</taxon>
        <taxon>Caulochytriales</taxon>
        <taxon>Caulochytriaceae</taxon>
        <taxon>Caulochytrium</taxon>
    </lineage>
</organism>
<evidence type="ECO:0000256" key="1">
    <source>
        <dbReference type="SAM" id="MobiDB-lite"/>
    </source>
</evidence>
<protein>
    <submittedName>
        <fullName evidence="3">Uncharacterized protein</fullName>
    </submittedName>
</protein>
<dbReference type="Proteomes" id="UP000268535">
    <property type="component" value="Unassembled WGS sequence"/>
</dbReference>
<feature type="region of interest" description="Disordered" evidence="1">
    <location>
        <begin position="173"/>
        <end position="196"/>
    </location>
</feature>
<feature type="region of interest" description="Disordered" evidence="1">
    <location>
        <begin position="32"/>
        <end position="159"/>
    </location>
</feature>
<evidence type="ECO:0000256" key="2">
    <source>
        <dbReference type="SAM" id="SignalP"/>
    </source>
</evidence>
<gene>
    <name evidence="3" type="ORF">CAUPRSCDRAFT_10768</name>
</gene>
<evidence type="ECO:0000313" key="3">
    <source>
        <dbReference type="EMBL" id="RKO97567.1"/>
    </source>
</evidence>
<feature type="compositionally biased region" description="Low complexity" evidence="1">
    <location>
        <begin position="32"/>
        <end position="44"/>
    </location>
</feature>
<evidence type="ECO:0000313" key="4">
    <source>
        <dbReference type="Proteomes" id="UP000268535"/>
    </source>
</evidence>
<feature type="region of interest" description="Disordered" evidence="1">
    <location>
        <begin position="404"/>
        <end position="424"/>
    </location>
</feature>
<proteinExistence type="predicted"/>
<keyword evidence="2" id="KW-0732">Signal</keyword>
<sequence>MGFLMLSLGHALAIMVVMTTCATTWVSASPFPTDSQSISSSQQEYPPPSPVSPSSRFFTFSGASQNAVVPPGDQRSPPHALFDPSRKEQALPNGKDWFSVVSEGNPNRETKSTQHSDAVTNPIDTSATEASLPVHPSPFQSGGQFPGPNNLAQGKRPGDGWITTDYNNKRSRTGLSQIMPNSGEGIGSALQPGSRPSWERHLETVYGMQPPNGGMPLNGYVPNPSLQTQQMDGNPGDVMLVSPVLPPMTSMHHPIASTSGTSAVPFTSSSMLVSSGSKDEFDYFNGNVYSLQQGQPPGELTTSGILSDPQPSRSIPATPTIQMQSWAKTHPQVAMSLQSWKSYISELDMAEAKVTKHLQEIQMQCDGLKEVHERYKVLSTSCSLQAESVKAQLTKWGGYAVRKTSDSLPESTDQKNSKAARGGPRKMEYLTVKHKINQLTKFGDLLKKTRHNLTEVQVLKHMIDRYLNRLAYMEQHGNTMITCFQVVRKNFESAVRRYGFVEHPTVLADKPTSSNKQISEQVNAAAAAASTADVNVDEFTRVKDALEEKYRFLNDVSETVSKAVLDASNRENVEIATSGDALLKIDPHYAMTILAKIGVLKAKLMLVTKHAMDAKQESNRQQIVSKNRRNTMTTRFNDIISMATISAISIGKEPFEISARFPKIAAQLFQTAGSLSQVMAQFDLKAVMESYHETHITSIYYEYLLKETQVAMHTLQMIAKLFPEAGIEDPASELVDHHTNLLAFVIPSASENESETAKNELIQEVRQLNENLKFGGFMSTKNSLFEEPVSIPSGEEAGKAFTVKTSPSKNAVAISSVGSSSHQHAHLADWNRVSTALKDITRHFPSV</sequence>
<dbReference type="EMBL" id="ML009227">
    <property type="protein sequence ID" value="RKO97567.1"/>
    <property type="molecule type" value="Genomic_DNA"/>
</dbReference>
<accession>A0A4V1ITM4</accession>
<feature type="compositionally biased region" description="Polar residues" evidence="1">
    <location>
        <begin position="56"/>
        <end position="67"/>
    </location>
</feature>
<dbReference type="AlphaFoldDB" id="A0A4V1ITM4"/>
<name>A0A4V1ITM4_9FUNG</name>
<feature type="chain" id="PRO_5020727067" evidence="2">
    <location>
        <begin position="29"/>
        <end position="847"/>
    </location>
</feature>
<feature type="signal peptide" evidence="2">
    <location>
        <begin position="1"/>
        <end position="28"/>
    </location>
</feature>
<feature type="compositionally biased region" description="Polar residues" evidence="1">
    <location>
        <begin position="115"/>
        <end position="129"/>
    </location>
</feature>